<comment type="caution">
    <text evidence="2">The sequence shown here is derived from an EMBL/GenBank/DDBJ whole genome shotgun (WGS) entry which is preliminary data.</text>
</comment>
<keyword evidence="1" id="KW-0732">Signal</keyword>
<dbReference type="Pfam" id="PF16868">
    <property type="entry name" value="NMT1_3"/>
    <property type="match status" value="1"/>
</dbReference>
<dbReference type="PANTHER" id="PTHR42941">
    <property type="entry name" value="SLL1037 PROTEIN"/>
    <property type="match status" value="1"/>
</dbReference>
<protein>
    <submittedName>
        <fullName evidence="2">TAXI family TRAP transporter solute-binding subunit</fullName>
    </submittedName>
</protein>
<name>A0A932MKW3_UNCTE</name>
<evidence type="ECO:0000256" key="1">
    <source>
        <dbReference type="SAM" id="SignalP"/>
    </source>
</evidence>
<organism evidence="2 3">
    <name type="scientific">Tectimicrobiota bacterium</name>
    <dbReference type="NCBI Taxonomy" id="2528274"/>
    <lineage>
        <taxon>Bacteria</taxon>
        <taxon>Pseudomonadati</taxon>
        <taxon>Nitrospinota/Tectimicrobiota group</taxon>
        <taxon>Candidatus Tectimicrobiota</taxon>
    </lineage>
</organism>
<dbReference type="Gene3D" id="3.40.190.10">
    <property type="entry name" value="Periplasmic binding protein-like II"/>
    <property type="match status" value="2"/>
</dbReference>
<feature type="signal peptide" evidence="1">
    <location>
        <begin position="1"/>
        <end position="28"/>
    </location>
</feature>
<sequence>MRNERTRAALGLVLIFVLAGALPSAPEAAPKTMILGTAPAGTSSFPYMVGVATIINKAHPGEFALSPQETGGSVTNIRLLDAGKIHLTGFSGMVAADALAGKPPFKQKYNVRALFSMYKQPYFWFGRGASGITSWDRIQGKKIAVGTPGGGTRLVGDLVVEAKGLKGKARILYLQPSAMIDSLRDGNLDAGFGQIAGNSPVPWVQEVMASLNVNFFGLDEPTIAALIKAKPGLIRLEVPANLLKGSPGFATVGDPLIAGVSAGMDERTAFLLTQTVQENLAALASYSPAAKGAKPEDALKGIPSSVPLHPGATRYYKEKGLMK</sequence>
<proteinExistence type="predicted"/>
<dbReference type="PANTHER" id="PTHR42941:SF1">
    <property type="entry name" value="SLL1037 PROTEIN"/>
    <property type="match status" value="1"/>
</dbReference>
<dbReference type="NCBIfam" id="TIGR02122">
    <property type="entry name" value="TRAP_TAXI"/>
    <property type="match status" value="1"/>
</dbReference>
<dbReference type="InterPro" id="IPR011852">
    <property type="entry name" value="TRAP_TAXI"/>
</dbReference>
<dbReference type="Proteomes" id="UP000782312">
    <property type="component" value="Unassembled WGS sequence"/>
</dbReference>
<evidence type="ECO:0000313" key="3">
    <source>
        <dbReference type="Proteomes" id="UP000782312"/>
    </source>
</evidence>
<gene>
    <name evidence="2" type="ORF">HYZ11_02810</name>
</gene>
<evidence type="ECO:0000313" key="2">
    <source>
        <dbReference type="EMBL" id="MBI3126519.1"/>
    </source>
</evidence>
<feature type="chain" id="PRO_5037619199" evidence="1">
    <location>
        <begin position="29"/>
        <end position="323"/>
    </location>
</feature>
<dbReference type="SUPFAM" id="SSF53850">
    <property type="entry name" value="Periplasmic binding protein-like II"/>
    <property type="match status" value="1"/>
</dbReference>
<dbReference type="AlphaFoldDB" id="A0A932MKW3"/>
<accession>A0A932MKW3</accession>
<reference evidence="2" key="1">
    <citation type="submission" date="2020-07" db="EMBL/GenBank/DDBJ databases">
        <title>Huge and variable diversity of episymbiotic CPR bacteria and DPANN archaea in groundwater ecosystems.</title>
        <authorList>
            <person name="He C.Y."/>
            <person name="Keren R."/>
            <person name="Whittaker M."/>
            <person name="Farag I.F."/>
            <person name="Doudna J."/>
            <person name="Cate J.H.D."/>
            <person name="Banfield J.F."/>
        </authorList>
    </citation>
    <scope>NUCLEOTIDE SEQUENCE</scope>
    <source>
        <strain evidence="2">NC_groundwater_763_Ag_S-0.2um_68_21</strain>
    </source>
</reference>
<dbReference type="EMBL" id="JACPUR010000004">
    <property type="protein sequence ID" value="MBI3126519.1"/>
    <property type="molecule type" value="Genomic_DNA"/>
</dbReference>